<dbReference type="RefSeq" id="WP_243418033.1">
    <property type="nucleotide sequence ID" value="NZ_QEKW01000005.1"/>
</dbReference>
<name>A0A2U1FCX3_9PSEU</name>
<dbReference type="PRINTS" id="PR00412">
    <property type="entry name" value="EPOXHYDRLASE"/>
</dbReference>
<organism evidence="3 4">
    <name type="scientific">Actinomycetospora cinnamomea</name>
    <dbReference type="NCBI Taxonomy" id="663609"/>
    <lineage>
        <taxon>Bacteria</taxon>
        <taxon>Bacillati</taxon>
        <taxon>Actinomycetota</taxon>
        <taxon>Actinomycetes</taxon>
        <taxon>Pseudonocardiales</taxon>
        <taxon>Pseudonocardiaceae</taxon>
        <taxon>Actinomycetospora</taxon>
    </lineage>
</organism>
<gene>
    <name evidence="3" type="ORF">C8D89_10579</name>
</gene>
<accession>A0A2U1FCX3</accession>
<dbReference type="AlphaFoldDB" id="A0A2U1FCX3"/>
<dbReference type="InterPro" id="IPR000073">
    <property type="entry name" value="AB_hydrolase_1"/>
</dbReference>
<comment type="caution">
    <text evidence="3">The sequence shown here is derived from an EMBL/GenBank/DDBJ whole genome shotgun (WGS) entry which is preliminary data.</text>
</comment>
<dbReference type="Gene3D" id="3.40.50.1820">
    <property type="entry name" value="alpha/beta hydrolase"/>
    <property type="match status" value="1"/>
</dbReference>
<dbReference type="SUPFAM" id="SSF53474">
    <property type="entry name" value="alpha/beta-Hydrolases"/>
    <property type="match status" value="1"/>
</dbReference>
<dbReference type="EMBL" id="QEKW01000005">
    <property type="protein sequence ID" value="PVZ10006.1"/>
    <property type="molecule type" value="Genomic_DNA"/>
</dbReference>
<dbReference type="PANTHER" id="PTHR43329">
    <property type="entry name" value="EPOXIDE HYDROLASE"/>
    <property type="match status" value="1"/>
</dbReference>
<keyword evidence="4" id="KW-1185">Reference proteome</keyword>
<feature type="domain" description="AB hydrolase-1" evidence="2">
    <location>
        <begin position="27"/>
        <end position="274"/>
    </location>
</feature>
<dbReference type="Proteomes" id="UP000245639">
    <property type="component" value="Unassembled WGS sequence"/>
</dbReference>
<dbReference type="GO" id="GO:0016787">
    <property type="term" value="F:hydrolase activity"/>
    <property type="evidence" value="ECO:0007669"/>
    <property type="project" value="UniProtKB-KW"/>
</dbReference>
<evidence type="ECO:0000313" key="4">
    <source>
        <dbReference type="Proteomes" id="UP000245639"/>
    </source>
</evidence>
<reference evidence="3 4" key="1">
    <citation type="submission" date="2018-04" db="EMBL/GenBank/DDBJ databases">
        <title>Genomic Encyclopedia of Type Strains, Phase IV (KMG-IV): sequencing the most valuable type-strain genomes for metagenomic binning, comparative biology and taxonomic classification.</title>
        <authorList>
            <person name="Goeker M."/>
        </authorList>
    </citation>
    <scope>NUCLEOTIDE SEQUENCE [LARGE SCALE GENOMIC DNA]</scope>
    <source>
        <strain evidence="3 4">DSM 45771</strain>
    </source>
</reference>
<dbReference type="PRINTS" id="PR00111">
    <property type="entry name" value="ABHYDROLASE"/>
</dbReference>
<evidence type="ECO:0000256" key="1">
    <source>
        <dbReference type="ARBA" id="ARBA00022801"/>
    </source>
</evidence>
<dbReference type="InterPro" id="IPR000639">
    <property type="entry name" value="Epox_hydrolase-like"/>
</dbReference>
<sequence length="289" mass="32130">MSTPALTADTAAVNGIRLHFRRGGEGPPVVLLHGWPQTGHCWRHVAGPLAADHTVIVPDLRGYGASDKPTSGFDKRTMAADISALVRHLGFERTAVVGHDRGGRVAHRWALDRPDEVSRLAVLDIAPTRATWQRMDAELGAKYWHWLFHLQPDLPERLAGADVEGYLRYFLEKWTYAREGLEPAAIAEYVRAFSQPGALRCGFDDYRADAVDSRHDEDDHAAGRRVAQPLLALWGAEGVMGTTLSLLDLWREYAADVRGRAVERCGHFVPEERPEEVVDELRAFLTEAG</sequence>
<keyword evidence="1" id="KW-0378">Hydrolase</keyword>
<dbReference type="Pfam" id="PF00561">
    <property type="entry name" value="Abhydrolase_1"/>
    <property type="match status" value="1"/>
</dbReference>
<evidence type="ECO:0000259" key="2">
    <source>
        <dbReference type="Pfam" id="PF00561"/>
    </source>
</evidence>
<proteinExistence type="predicted"/>
<protein>
    <submittedName>
        <fullName evidence="3">Pimeloyl-ACP methyl ester carboxylesterase</fullName>
    </submittedName>
</protein>
<evidence type="ECO:0000313" key="3">
    <source>
        <dbReference type="EMBL" id="PVZ10006.1"/>
    </source>
</evidence>
<dbReference type="InterPro" id="IPR029058">
    <property type="entry name" value="AB_hydrolase_fold"/>
</dbReference>